<dbReference type="Proteomes" id="UP000231259">
    <property type="component" value="Unassembled WGS sequence"/>
</dbReference>
<protein>
    <recommendedName>
        <fullName evidence="3">HTH LytTR-type domain-containing protein</fullName>
    </recommendedName>
</protein>
<evidence type="ECO:0000313" key="4">
    <source>
        <dbReference type="EMBL" id="PIL18728.1"/>
    </source>
</evidence>
<feature type="transmembrane region" description="Helical" evidence="2">
    <location>
        <begin position="34"/>
        <end position="51"/>
    </location>
</feature>
<reference evidence="4 5" key="1">
    <citation type="submission" date="2013-09" db="EMBL/GenBank/DDBJ databases">
        <title>Genome sequencing of Phaeobacter antarcticus sp. nov. SM1211.</title>
        <authorList>
            <person name="Zhang X.-Y."/>
            <person name="Liu C."/>
            <person name="Chen X.-L."/>
            <person name="Xie B.-B."/>
            <person name="Qin Q.-L."/>
            <person name="Rong J.-C."/>
            <person name="Zhang Y.-Z."/>
        </authorList>
    </citation>
    <scope>NUCLEOTIDE SEQUENCE [LARGE SCALE GENOMIC DNA]</scope>
    <source>
        <strain evidence="4 5">SM1211</strain>
    </source>
</reference>
<feature type="domain" description="HTH LytTR-type" evidence="3">
    <location>
        <begin position="201"/>
        <end position="295"/>
    </location>
</feature>
<feature type="region of interest" description="Disordered" evidence="1">
    <location>
        <begin position="311"/>
        <end position="333"/>
    </location>
</feature>
<keyword evidence="2" id="KW-0812">Transmembrane</keyword>
<sequence>MIIFTQKLRLCSLLGDRFNLSVQDFCAILAKRKVVLFICLAVTVMITMDTSRPQVTLDLWMKAVVWPASVAAFLTLYVVGLAIFGVIQIKIIDVVFPIQLVSVLSFIPAGAVGEYLSWYLTNKVFEVDVMARVIFFLPCLLVLETVFYRFVLPTMLPMAELACAEKIATATIAQPALATPATAATEDGKAPEVRYLLIGNHRVPVSRIRHIEAREHHVRVTMDSTILTRRARLGDIVAQTLPEDGFQPHRSWWVSRNEALEIEREGNRHSLKLHDDTRIPVARTRLSEVQNWVAEHSDKSADLHCAQSDKRLKVPGTSKAPANHIRPANRHSV</sequence>
<evidence type="ECO:0000313" key="5">
    <source>
        <dbReference type="Proteomes" id="UP000231259"/>
    </source>
</evidence>
<dbReference type="PROSITE" id="PS50930">
    <property type="entry name" value="HTH_LYTTR"/>
    <property type="match status" value="1"/>
</dbReference>
<keyword evidence="2" id="KW-1133">Transmembrane helix</keyword>
<organism evidence="4 5">
    <name type="scientific">Puniceibacterium antarcticum</name>
    <dbReference type="NCBI Taxonomy" id="1206336"/>
    <lineage>
        <taxon>Bacteria</taxon>
        <taxon>Pseudomonadati</taxon>
        <taxon>Pseudomonadota</taxon>
        <taxon>Alphaproteobacteria</taxon>
        <taxon>Rhodobacterales</taxon>
        <taxon>Paracoccaceae</taxon>
        <taxon>Puniceibacterium</taxon>
    </lineage>
</organism>
<feature type="transmembrane region" description="Helical" evidence="2">
    <location>
        <begin position="94"/>
        <end position="113"/>
    </location>
</feature>
<evidence type="ECO:0000256" key="2">
    <source>
        <dbReference type="SAM" id="Phobius"/>
    </source>
</evidence>
<dbReference type="Gene3D" id="2.40.50.1020">
    <property type="entry name" value="LytTr DNA-binding domain"/>
    <property type="match status" value="1"/>
</dbReference>
<gene>
    <name evidence="4" type="ORF">P775_19340</name>
</gene>
<dbReference type="Pfam" id="PF04397">
    <property type="entry name" value="LytTR"/>
    <property type="match status" value="1"/>
</dbReference>
<dbReference type="OrthoDB" id="7028951at2"/>
<dbReference type="EMBL" id="AWWI01000121">
    <property type="protein sequence ID" value="PIL18728.1"/>
    <property type="molecule type" value="Genomic_DNA"/>
</dbReference>
<dbReference type="GO" id="GO:0003677">
    <property type="term" value="F:DNA binding"/>
    <property type="evidence" value="ECO:0007669"/>
    <property type="project" value="InterPro"/>
</dbReference>
<evidence type="ECO:0000256" key="1">
    <source>
        <dbReference type="SAM" id="MobiDB-lite"/>
    </source>
</evidence>
<dbReference type="AlphaFoldDB" id="A0A2G8RCA2"/>
<proteinExistence type="predicted"/>
<dbReference type="InterPro" id="IPR007492">
    <property type="entry name" value="LytTR_DNA-bd_dom"/>
</dbReference>
<keyword evidence="2" id="KW-0472">Membrane</keyword>
<keyword evidence="5" id="KW-1185">Reference proteome</keyword>
<feature type="transmembrane region" description="Helical" evidence="2">
    <location>
        <begin position="63"/>
        <end position="87"/>
    </location>
</feature>
<accession>A0A2G8RCA2</accession>
<dbReference type="SMART" id="SM00850">
    <property type="entry name" value="LytTR"/>
    <property type="match status" value="1"/>
</dbReference>
<evidence type="ECO:0000259" key="3">
    <source>
        <dbReference type="PROSITE" id="PS50930"/>
    </source>
</evidence>
<name>A0A2G8RCA2_9RHOB</name>
<dbReference type="RefSeq" id="WP_099912358.1">
    <property type="nucleotide sequence ID" value="NZ_AWWI01000121.1"/>
</dbReference>
<feature type="transmembrane region" description="Helical" evidence="2">
    <location>
        <begin position="133"/>
        <end position="151"/>
    </location>
</feature>
<comment type="caution">
    <text evidence="4">The sequence shown here is derived from an EMBL/GenBank/DDBJ whole genome shotgun (WGS) entry which is preliminary data.</text>
</comment>